<feature type="transmembrane region" description="Helical" evidence="6">
    <location>
        <begin position="272"/>
        <end position="293"/>
    </location>
</feature>
<feature type="transmembrane region" description="Helical" evidence="6">
    <location>
        <begin position="212"/>
        <end position="233"/>
    </location>
</feature>
<evidence type="ECO:0000313" key="8">
    <source>
        <dbReference type="EMBL" id="GAA5155980.1"/>
    </source>
</evidence>
<feature type="transmembrane region" description="Helical" evidence="6">
    <location>
        <begin position="338"/>
        <end position="356"/>
    </location>
</feature>
<evidence type="ECO:0000256" key="2">
    <source>
        <dbReference type="ARBA" id="ARBA00022448"/>
    </source>
</evidence>
<feature type="transmembrane region" description="Helical" evidence="6">
    <location>
        <begin position="141"/>
        <end position="168"/>
    </location>
</feature>
<dbReference type="InterPro" id="IPR024671">
    <property type="entry name" value="Atg22-like"/>
</dbReference>
<protein>
    <submittedName>
        <fullName evidence="8">MFS transporter</fullName>
    </submittedName>
</protein>
<feature type="transmembrane region" description="Helical" evidence="6">
    <location>
        <begin position="119"/>
        <end position="135"/>
    </location>
</feature>
<evidence type="ECO:0000313" key="9">
    <source>
        <dbReference type="Proteomes" id="UP001500221"/>
    </source>
</evidence>
<keyword evidence="3 6" id="KW-0812">Transmembrane</keyword>
<organism evidence="8 9">
    <name type="scientific">Nocardioides marinquilinus</name>
    <dbReference type="NCBI Taxonomy" id="1210400"/>
    <lineage>
        <taxon>Bacteria</taxon>
        <taxon>Bacillati</taxon>
        <taxon>Actinomycetota</taxon>
        <taxon>Actinomycetes</taxon>
        <taxon>Propionibacteriales</taxon>
        <taxon>Nocardioidaceae</taxon>
        <taxon>Nocardioides</taxon>
    </lineage>
</organism>
<feature type="domain" description="Major facilitator superfamily (MFS) profile" evidence="7">
    <location>
        <begin position="270"/>
        <end position="464"/>
    </location>
</feature>
<keyword evidence="5 6" id="KW-0472">Membrane</keyword>
<evidence type="ECO:0000256" key="6">
    <source>
        <dbReference type="SAM" id="Phobius"/>
    </source>
</evidence>
<dbReference type="EMBL" id="BAABKG010000007">
    <property type="protein sequence ID" value="GAA5155980.1"/>
    <property type="molecule type" value="Genomic_DNA"/>
</dbReference>
<dbReference type="SUPFAM" id="SSF103473">
    <property type="entry name" value="MFS general substrate transporter"/>
    <property type="match status" value="1"/>
</dbReference>
<dbReference type="InterPro" id="IPR050495">
    <property type="entry name" value="ATG22/LtaA_families"/>
</dbReference>
<evidence type="ECO:0000256" key="1">
    <source>
        <dbReference type="ARBA" id="ARBA00004651"/>
    </source>
</evidence>
<gene>
    <name evidence="8" type="ORF">GCM10023340_42640</name>
</gene>
<dbReference type="RefSeq" id="WP_345463770.1">
    <property type="nucleotide sequence ID" value="NZ_BAABKG010000007.1"/>
</dbReference>
<dbReference type="Proteomes" id="UP001500221">
    <property type="component" value="Unassembled WGS sequence"/>
</dbReference>
<feature type="transmembrane region" description="Helical" evidence="6">
    <location>
        <begin position="362"/>
        <end position="385"/>
    </location>
</feature>
<feature type="transmembrane region" description="Helical" evidence="6">
    <location>
        <begin position="84"/>
        <end position="107"/>
    </location>
</feature>
<feature type="transmembrane region" description="Helical" evidence="6">
    <location>
        <begin position="180"/>
        <end position="200"/>
    </location>
</feature>
<dbReference type="Gene3D" id="1.20.1250.20">
    <property type="entry name" value="MFS general substrate transporter like domains"/>
    <property type="match status" value="1"/>
</dbReference>
<dbReference type="PROSITE" id="PS50850">
    <property type="entry name" value="MFS"/>
    <property type="match status" value="1"/>
</dbReference>
<evidence type="ECO:0000259" key="7">
    <source>
        <dbReference type="PROSITE" id="PS50850"/>
    </source>
</evidence>
<proteinExistence type="predicted"/>
<reference evidence="9" key="1">
    <citation type="journal article" date="2019" name="Int. J. Syst. Evol. Microbiol.">
        <title>The Global Catalogue of Microorganisms (GCM) 10K type strain sequencing project: providing services to taxonomists for standard genome sequencing and annotation.</title>
        <authorList>
            <consortium name="The Broad Institute Genomics Platform"/>
            <consortium name="The Broad Institute Genome Sequencing Center for Infectious Disease"/>
            <person name="Wu L."/>
            <person name="Ma J."/>
        </authorList>
    </citation>
    <scope>NUCLEOTIDE SEQUENCE [LARGE SCALE GENOMIC DNA]</scope>
    <source>
        <strain evidence="9">JCM 18459</strain>
    </source>
</reference>
<dbReference type="PANTHER" id="PTHR23519">
    <property type="entry name" value="AUTOPHAGY-RELATED PROTEIN 22"/>
    <property type="match status" value="1"/>
</dbReference>
<keyword evidence="4 6" id="KW-1133">Transmembrane helix</keyword>
<feature type="transmembrane region" description="Helical" evidence="6">
    <location>
        <begin position="305"/>
        <end position="326"/>
    </location>
</feature>
<keyword evidence="9" id="KW-1185">Reference proteome</keyword>
<comment type="caution">
    <text evidence="8">The sequence shown here is derived from an EMBL/GenBank/DDBJ whole genome shotgun (WGS) entry which is preliminary data.</text>
</comment>
<feature type="transmembrane region" description="Helical" evidence="6">
    <location>
        <begin position="426"/>
        <end position="445"/>
    </location>
</feature>
<evidence type="ECO:0000256" key="5">
    <source>
        <dbReference type="ARBA" id="ARBA00023136"/>
    </source>
</evidence>
<evidence type="ECO:0000256" key="4">
    <source>
        <dbReference type="ARBA" id="ARBA00022989"/>
    </source>
</evidence>
<comment type="subcellular location">
    <subcellularLocation>
        <location evidence="1">Cell membrane</location>
        <topology evidence="1">Multi-pass membrane protein</topology>
    </subcellularLocation>
</comment>
<evidence type="ECO:0000256" key="3">
    <source>
        <dbReference type="ARBA" id="ARBA00022692"/>
    </source>
</evidence>
<dbReference type="Pfam" id="PF11700">
    <property type="entry name" value="ATG22"/>
    <property type="match status" value="2"/>
</dbReference>
<dbReference type="InterPro" id="IPR036259">
    <property type="entry name" value="MFS_trans_sf"/>
</dbReference>
<accession>A0ABP9Q574</accession>
<dbReference type="InterPro" id="IPR020846">
    <property type="entry name" value="MFS_dom"/>
</dbReference>
<keyword evidence="2" id="KW-0813">Transport</keyword>
<name>A0ABP9Q574_9ACTN</name>
<dbReference type="PANTHER" id="PTHR23519:SF1">
    <property type="entry name" value="AUTOPHAGY-RELATED PROTEIN 22"/>
    <property type="match status" value="1"/>
</dbReference>
<feature type="transmembrane region" description="Helical" evidence="6">
    <location>
        <begin position="397"/>
        <end position="420"/>
    </location>
</feature>
<sequence>MTDSPAVRGVADLAPLERAREQKAWYWYDWANSAYFTTVLSVMFAPYMIEVAGNAAGCPDNLDDAATCGNTVGLLGLDLAAGSLPFYLTSFATIASAFLLPIVGAVVDRSDHKKRHMAFFAWAGAACASLLFFMKDDQWQIGAVAIVASSVLAGCSVISYSAILVDISTEEERDRVSSRGWAFGYLGGGVLLAINLAMFLGHDAVGLSSSMAVRLSLLSAAVWWAAFTIIPFVRLRDRPPVDRLPVTGSIVDRSFGQLFRTLKELRNYPMTLTFLVAYLFFNDGIQTVIYAASTYGSKTLGFGDSVLIGTILLIQFVAFGGALLFGRIASRIGSYKPILYGTFVWIVIVVVAFFLPEKNVPLFLLVALAIGLVLGGTQALSRSFYSLLIPRGREGEYFALYNAAERGTSWLGTLVFALVFQLTDSYRPALLALIAFFAIGAFFLMRLDPQRGIREAGNVVPSTL</sequence>